<gene>
    <name evidence="1" type="ORF">HPB49_025345</name>
</gene>
<name>A0ACB8DSD2_DERSI</name>
<dbReference type="Proteomes" id="UP000821865">
    <property type="component" value="Chromosome 10"/>
</dbReference>
<dbReference type="EMBL" id="CM023479">
    <property type="protein sequence ID" value="KAH7975255.1"/>
    <property type="molecule type" value="Genomic_DNA"/>
</dbReference>
<evidence type="ECO:0000313" key="1">
    <source>
        <dbReference type="EMBL" id="KAH7975255.1"/>
    </source>
</evidence>
<protein>
    <submittedName>
        <fullName evidence="1">Uncharacterized protein</fullName>
    </submittedName>
</protein>
<sequence>MSETRDEQDALPSGRDPPDGVRSPRSDGSSDCLFCGWGRDSSWCGVAGGGGGGEQGPPAGEVPTTVILPPADTVHSPPPSICGTSVSTVQPGSDQVITAAMRRIAEKQQQIMDLLFHPNSKIPNIQRSQIISWLSEIVQECSDVRAIAAHQSGRVDELRDQLRLERRSASGALPPAAQTACPIRTYAAAARLGMHKPPPSTIPPPTPAAPGDVPHTIPDLAVPPPRDFAPRRDHDFIMFLTPIAPSAAPARDVAALLKQNIDLVAEDIGDIRPRHTRFGLTVFSNEKESFDRLKSAIERNSVTCTALSIKVAEKRHPHVRLSGVDPDICAHGLIAAINARNPSLQLSPDTCKVRVSFRERSGNYTHVLEVDAAAFRSLMACGRLLIGWTSVSVREDVHIPSCTYCATYGHSKRGCPHRMDPSKARCTKCAGAHLAEECSIRVGDAAVSCAECRRAERESLHPLGDARCPILQERVARMRLRTNYG</sequence>
<accession>A0ACB8DSD2</accession>
<proteinExistence type="predicted"/>
<keyword evidence="2" id="KW-1185">Reference proteome</keyword>
<organism evidence="1 2">
    <name type="scientific">Dermacentor silvarum</name>
    <name type="common">Tick</name>
    <dbReference type="NCBI Taxonomy" id="543639"/>
    <lineage>
        <taxon>Eukaryota</taxon>
        <taxon>Metazoa</taxon>
        <taxon>Ecdysozoa</taxon>
        <taxon>Arthropoda</taxon>
        <taxon>Chelicerata</taxon>
        <taxon>Arachnida</taxon>
        <taxon>Acari</taxon>
        <taxon>Parasitiformes</taxon>
        <taxon>Ixodida</taxon>
        <taxon>Ixodoidea</taxon>
        <taxon>Ixodidae</taxon>
        <taxon>Rhipicephalinae</taxon>
        <taxon>Dermacentor</taxon>
    </lineage>
</organism>
<evidence type="ECO:0000313" key="2">
    <source>
        <dbReference type="Proteomes" id="UP000821865"/>
    </source>
</evidence>
<comment type="caution">
    <text evidence="1">The sequence shown here is derived from an EMBL/GenBank/DDBJ whole genome shotgun (WGS) entry which is preliminary data.</text>
</comment>
<reference evidence="1" key="1">
    <citation type="submission" date="2020-05" db="EMBL/GenBank/DDBJ databases">
        <title>Large-scale comparative analyses of tick genomes elucidate their genetic diversity and vector capacities.</title>
        <authorList>
            <person name="Jia N."/>
            <person name="Wang J."/>
            <person name="Shi W."/>
            <person name="Du L."/>
            <person name="Sun Y."/>
            <person name="Zhan W."/>
            <person name="Jiang J."/>
            <person name="Wang Q."/>
            <person name="Zhang B."/>
            <person name="Ji P."/>
            <person name="Sakyi L.B."/>
            <person name="Cui X."/>
            <person name="Yuan T."/>
            <person name="Jiang B."/>
            <person name="Yang W."/>
            <person name="Lam T.T.-Y."/>
            <person name="Chang Q."/>
            <person name="Ding S."/>
            <person name="Wang X."/>
            <person name="Zhu J."/>
            <person name="Ruan X."/>
            <person name="Zhao L."/>
            <person name="Wei J."/>
            <person name="Que T."/>
            <person name="Du C."/>
            <person name="Cheng J."/>
            <person name="Dai P."/>
            <person name="Han X."/>
            <person name="Huang E."/>
            <person name="Gao Y."/>
            <person name="Liu J."/>
            <person name="Shao H."/>
            <person name="Ye R."/>
            <person name="Li L."/>
            <person name="Wei W."/>
            <person name="Wang X."/>
            <person name="Wang C."/>
            <person name="Yang T."/>
            <person name="Huo Q."/>
            <person name="Li W."/>
            <person name="Guo W."/>
            <person name="Chen H."/>
            <person name="Zhou L."/>
            <person name="Ni X."/>
            <person name="Tian J."/>
            <person name="Zhou Y."/>
            <person name="Sheng Y."/>
            <person name="Liu T."/>
            <person name="Pan Y."/>
            <person name="Xia L."/>
            <person name="Li J."/>
            <person name="Zhao F."/>
            <person name="Cao W."/>
        </authorList>
    </citation>
    <scope>NUCLEOTIDE SEQUENCE</scope>
    <source>
        <strain evidence="1">Dsil-2018</strain>
    </source>
</reference>